<evidence type="ECO:0008006" key="12">
    <source>
        <dbReference type="Google" id="ProtNLM"/>
    </source>
</evidence>
<protein>
    <recommendedName>
        <fullName evidence="12">CD99 antigen-like protein 2</fullName>
    </recommendedName>
</protein>
<evidence type="ECO:0000256" key="1">
    <source>
        <dbReference type="ARBA" id="ARBA00004479"/>
    </source>
</evidence>
<dbReference type="GO" id="GO:0072683">
    <property type="term" value="P:T cell extravasation"/>
    <property type="evidence" value="ECO:0007669"/>
    <property type="project" value="TreeGrafter"/>
</dbReference>
<feature type="compositionally biased region" description="Low complexity" evidence="7">
    <location>
        <begin position="146"/>
        <end position="156"/>
    </location>
</feature>
<comment type="caution">
    <text evidence="10">The sequence shown here is derived from an EMBL/GenBank/DDBJ whole genome shotgun (WGS) entry which is preliminary data.</text>
</comment>
<feature type="transmembrane region" description="Helical" evidence="8">
    <location>
        <begin position="284"/>
        <end position="306"/>
    </location>
</feature>
<organism evidence="10 11">
    <name type="scientific">Pleuronectes platessa</name>
    <name type="common">European plaice</name>
    <dbReference type="NCBI Taxonomy" id="8262"/>
    <lineage>
        <taxon>Eukaryota</taxon>
        <taxon>Metazoa</taxon>
        <taxon>Chordata</taxon>
        <taxon>Craniata</taxon>
        <taxon>Vertebrata</taxon>
        <taxon>Euteleostomi</taxon>
        <taxon>Actinopterygii</taxon>
        <taxon>Neopterygii</taxon>
        <taxon>Teleostei</taxon>
        <taxon>Neoteleostei</taxon>
        <taxon>Acanthomorphata</taxon>
        <taxon>Carangaria</taxon>
        <taxon>Pleuronectiformes</taxon>
        <taxon>Pleuronectoidei</taxon>
        <taxon>Pleuronectidae</taxon>
        <taxon>Pleuronectes</taxon>
    </lineage>
</organism>
<feature type="compositionally biased region" description="Polar residues" evidence="7">
    <location>
        <begin position="332"/>
        <end position="344"/>
    </location>
</feature>
<evidence type="ECO:0000256" key="6">
    <source>
        <dbReference type="ARBA" id="ARBA00023136"/>
    </source>
</evidence>
<evidence type="ECO:0000256" key="8">
    <source>
        <dbReference type="SAM" id="Phobius"/>
    </source>
</evidence>
<evidence type="ECO:0000256" key="2">
    <source>
        <dbReference type="ARBA" id="ARBA00008763"/>
    </source>
</evidence>
<feature type="region of interest" description="Disordered" evidence="7">
    <location>
        <begin position="318"/>
        <end position="344"/>
    </location>
</feature>
<evidence type="ECO:0000256" key="7">
    <source>
        <dbReference type="SAM" id="MobiDB-lite"/>
    </source>
</evidence>
<dbReference type="AlphaFoldDB" id="A0A9N7VFN5"/>
<dbReference type="GO" id="GO:0034109">
    <property type="term" value="P:homotypic cell-cell adhesion"/>
    <property type="evidence" value="ECO:0007669"/>
    <property type="project" value="TreeGrafter"/>
</dbReference>
<comment type="similarity">
    <text evidence="2">Belongs to the CD99 family.</text>
</comment>
<feature type="chain" id="PRO_5040228141" description="CD99 antigen-like protein 2" evidence="9">
    <location>
        <begin position="21"/>
        <end position="344"/>
    </location>
</feature>
<dbReference type="Pfam" id="PF12301">
    <property type="entry name" value="CD99L2"/>
    <property type="match status" value="1"/>
</dbReference>
<dbReference type="GO" id="GO:0005886">
    <property type="term" value="C:plasma membrane"/>
    <property type="evidence" value="ECO:0007669"/>
    <property type="project" value="TreeGrafter"/>
</dbReference>
<evidence type="ECO:0000313" key="11">
    <source>
        <dbReference type="Proteomes" id="UP001153269"/>
    </source>
</evidence>
<evidence type="ECO:0000256" key="3">
    <source>
        <dbReference type="ARBA" id="ARBA00022692"/>
    </source>
</evidence>
<accession>A0A9N7VFN5</accession>
<evidence type="ECO:0000256" key="4">
    <source>
        <dbReference type="ARBA" id="ARBA00022729"/>
    </source>
</evidence>
<reference evidence="10" key="1">
    <citation type="submission" date="2020-03" db="EMBL/GenBank/DDBJ databases">
        <authorList>
            <person name="Weist P."/>
        </authorList>
    </citation>
    <scope>NUCLEOTIDE SEQUENCE</scope>
</reference>
<dbReference type="Proteomes" id="UP001153269">
    <property type="component" value="Unassembled WGS sequence"/>
</dbReference>
<dbReference type="EMBL" id="CADEAL010003996">
    <property type="protein sequence ID" value="CAB1448999.1"/>
    <property type="molecule type" value="Genomic_DNA"/>
</dbReference>
<gene>
    <name evidence="10" type="ORF">PLEPLA_LOCUS36649</name>
</gene>
<proteinExistence type="inferred from homology"/>
<feature type="signal peptide" evidence="9">
    <location>
        <begin position="1"/>
        <end position="20"/>
    </location>
</feature>
<name>A0A9N7VFN5_PLEPL</name>
<evidence type="ECO:0000256" key="5">
    <source>
        <dbReference type="ARBA" id="ARBA00022989"/>
    </source>
</evidence>
<feature type="compositionally biased region" description="Polar residues" evidence="7">
    <location>
        <begin position="94"/>
        <end position="103"/>
    </location>
</feature>
<feature type="compositionally biased region" description="Basic and acidic residues" evidence="7">
    <location>
        <begin position="159"/>
        <end position="171"/>
    </location>
</feature>
<sequence length="344" mass="35379">MQFGVRIAFLLLLVIAAVSAKGQHHRSSPWSGFSLFDRFRNSGDSSLNPKPTKATSEDSKPFKPVGGNSKPFKPVGGNGFSLEDALKPAAKPTDNPTDDQGNVAQRLGKDTSESRRAESSDPCELEKHPRTRSRTLGGIRQEGFDLADALGDLDPPTVKPKEEPKAPEKTDGGFGLDLSDAFGPDETATVKPKQPSSGDTGEGGFGFDLGDAVGPDTDPKPDKPAVKPPTNTGGGGSFSDSDLSDIGGDGEYKPDGGSSGGRPEGPGSDSHGGADQPQEAGPGAIAGIVSTIGVALAGVAGSYFAYYKKKLCFKLQGGVDPESGKAGAGTHSEPQVLSNLLSTN</sequence>
<keyword evidence="4 9" id="KW-0732">Signal</keyword>
<evidence type="ECO:0000256" key="9">
    <source>
        <dbReference type="SAM" id="SignalP"/>
    </source>
</evidence>
<dbReference type="GO" id="GO:2000391">
    <property type="term" value="P:positive regulation of neutrophil extravasation"/>
    <property type="evidence" value="ECO:0007669"/>
    <property type="project" value="TreeGrafter"/>
</dbReference>
<keyword evidence="3 8" id="KW-0812">Transmembrane</keyword>
<feature type="compositionally biased region" description="Basic and acidic residues" evidence="7">
    <location>
        <begin position="107"/>
        <end position="128"/>
    </location>
</feature>
<keyword evidence="6 8" id="KW-0472">Membrane</keyword>
<keyword evidence="11" id="KW-1185">Reference proteome</keyword>
<feature type="region of interest" description="Disordered" evidence="7">
    <location>
        <begin position="43"/>
        <end position="282"/>
    </location>
</feature>
<dbReference type="PANTHER" id="PTHR15076:SF15">
    <property type="entry name" value="CD99 ANTIGEN"/>
    <property type="match status" value="1"/>
</dbReference>
<comment type="subcellular location">
    <subcellularLocation>
        <location evidence="1">Membrane</location>
        <topology evidence="1">Single-pass type I membrane protein</topology>
    </subcellularLocation>
</comment>
<dbReference type="InterPro" id="IPR022078">
    <property type="entry name" value="CD99L2"/>
</dbReference>
<dbReference type="PANTHER" id="PTHR15076">
    <property type="entry name" value="CD99/MIC2 PROTEIN RELATED"/>
    <property type="match status" value="1"/>
</dbReference>
<evidence type="ECO:0000313" key="10">
    <source>
        <dbReference type="EMBL" id="CAB1448999.1"/>
    </source>
</evidence>
<keyword evidence="5 8" id="KW-1133">Transmembrane helix</keyword>